<comment type="similarity">
    <text evidence="1">Belongs to the helicase family. RecQ subfamily.</text>
</comment>
<evidence type="ECO:0000256" key="7">
    <source>
        <dbReference type="ARBA" id="ARBA00034808"/>
    </source>
</evidence>
<evidence type="ECO:0000256" key="2">
    <source>
        <dbReference type="ARBA" id="ARBA00022741"/>
    </source>
</evidence>
<dbReference type="EC" id="5.6.2.4" evidence="7"/>
<feature type="domain" description="Helicase ATP-binding" evidence="8">
    <location>
        <begin position="134"/>
        <end position="315"/>
    </location>
</feature>
<comment type="catalytic activity">
    <reaction evidence="6">
        <text>Couples ATP hydrolysis with the unwinding of duplex DNA by translocating in the 3'-5' direction.</text>
        <dbReference type="EC" id="5.6.2.4"/>
    </reaction>
</comment>
<keyword evidence="2" id="KW-0547">Nucleotide-binding</keyword>
<accession>A0ABW4H0F9</accession>
<dbReference type="NCBIfam" id="NF041063">
    <property type="entry name" value="DpdF"/>
    <property type="match status" value="1"/>
</dbReference>
<sequence length="813" mass="89404">MTTYPLQEIAEACPRLVRRLKSAGNPRPAEILPMIRSVLVARGYQSVADSSELSAISAVEWRAHGFVGGEGHSWRAQPWLPLWLDAQGSAPDEEPARCSPRRPNWRLTADRFYASVAKRSDYLSPGQKASVRAISAARGGDAIICVLPTGSGKTDVILTRAISNRPRQTCLIVPTTALALDLERRVQELTGEQLLFAYHGELTTSEKKELAQRVREGTQWLIISSPEAACTVLARHLEESAAEGRLDLLAIDEAHIVAEWGDTFRPAFQTFAGLRRRLLDLAPTGRKPVTVMLTATLDDYGLEALRRLFPGESELLVSAQVTRPEPAWWMSHCATEEEKRERFLEACRHMPRPLIVYTSLHTSEDSTNVSTALSWLRAAGLKAIAGVSGGVSAQTRQDATRGLHLAGDQAKDLDIVVATSAFGLGMDVPDVRGVIHLCVPESVDRLYQEVGRSGRDGRASVAMVLWTDSDAKVAQGMAEARLIGDEKAWKRWRSMKSRGAIEEGVLKVDLTAPTEDVTYPWSDANRYWNTQTLSAMDRARMISVEWPTPPGVPVDATDEALQEIFATHRNSMSVRIRHGDLADEATFRKRFRDAQSLSRAAAAASLESATKILDGLDNCVNRYLADHYRLSMGSGMLPTIRQCGGCPFCRARRLPPALLKHPVNPLFNGALTATAGLRLRRLAPEGRLCVWTEGLQPDAVQELINRLVSQGVIALVTAGPWSLHPRTARSIWWEDTVSGWLAASNNVLVPTLVRVDAGQPPASEWALLLTQLSRGPLTVVLCTRDEPSPFGGPALLRESWGPAYHIDHILRRL</sequence>
<dbReference type="InterPro" id="IPR011545">
    <property type="entry name" value="DEAD/DEAH_box_helicase_dom"/>
</dbReference>
<gene>
    <name evidence="10" type="primary">dpdF</name>
    <name evidence="10" type="ORF">ACFSJ0_60665</name>
</gene>
<keyword evidence="5" id="KW-0413">Isomerase</keyword>
<dbReference type="Proteomes" id="UP001597097">
    <property type="component" value="Unassembled WGS sequence"/>
</dbReference>
<dbReference type="EMBL" id="JBHUCM010000075">
    <property type="protein sequence ID" value="MFD1547342.1"/>
    <property type="molecule type" value="Genomic_DNA"/>
</dbReference>
<comment type="caution">
    <text evidence="10">The sequence shown here is derived from an EMBL/GenBank/DDBJ whole genome shotgun (WGS) entry which is preliminary data.</text>
</comment>
<proteinExistence type="inferred from homology"/>
<evidence type="ECO:0000259" key="9">
    <source>
        <dbReference type="PROSITE" id="PS51194"/>
    </source>
</evidence>
<evidence type="ECO:0000256" key="4">
    <source>
        <dbReference type="ARBA" id="ARBA00023125"/>
    </source>
</evidence>
<evidence type="ECO:0000256" key="5">
    <source>
        <dbReference type="ARBA" id="ARBA00023235"/>
    </source>
</evidence>
<dbReference type="PROSITE" id="PS51194">
    <property type="entry name" value="HELICASE_CTER"/>
    <property type="match status" value="1"/>
</dbReference>
<name>A0ABW4H0F9_9ACTN</name>
<protein>
    <recommendedName>
        <fullName evidence="7">DNA 3'-5' helicase</fullName>
        <ecNumber evidence="7">5.6.2.4</ecNumber>
    </recommendedName>
</protein>
<evidence type="ECO:0000313" key="10">
    <source>
        <dbReference type="EMBL" id="MFD1547342.1"/>
    </source>
</evidence>
<dbReference type="SMART" id="SM00490">
    <property type="entry name" value="HELICc"/>
    <property type="match status" value="1"/>
</dbReference>
<dbReference type="PANTHER" id="PTHR13710">
    <property type="entry name" value="DNA HELICASE RECQ FAMILY MEMBER"/>
    <property type="match status" value="1"/>
</dbReference>
<dbReference type="RefSeq" id="WP_219528070.1">
    <property type="nucleotide sequence ID" value="NZ_JAHKRM010000003.1"/>
</dbReference>
<evidence type="ECO:0000256" key="3">
    <source>
        <dbReference type="ARBA" id="ARBA00022840"/>
    </source>
</evidence>
<evidence type="ECO:0000256" key="1">
    <source>
        <dbReference type="ARBA" id="ARBA00005446"/>
    </source>
</evidence>
<organism evidence="10 11">
    <name type="scientific">Nonomuraea guangzhouensis</name>
    <dbReference type="NCBI Taxonomy" id="1291555"/>
    <lineage>
        <taxon>Bacteria</taxon>
        <taxon>Bacillati</taxon>
        <taxon>Actinomycetota</taxon>
        <taxon>Actinomycetes</taxon>
        <taxon>Streptosporangiales</taxon>
        <taxon>Streptosporangiaceae</taxon>
        <taxon>Nonomuraea</taxon>
    </lineage>
</organism>
<evidence type="ECO:0000313" key="11">
    <source>
        <dbReference type="Proteomes" id="UP001597097"/>
    </source>
</evidence>
<dbReference type="InterPro" id="IPR014001">
    <property type="entry name" value="Helicase_ATP-bd"/>
</dbReference>
<dbReference type="Pfam" id="PF00270">
    <property type="entry name" value="DEAD"/>
    <property type="match status" value="1"/>
</dbReference>
<dbReference type="PROSITE" id="PS51192">
    <property type="entry name" value="HELICASE_ATP_BIND_1"/>
    <property type="match status" value="1"/>
</dbReference>
<evidence type="ECO:0000259" key="8">
    <source>
        <dbReference type="PROSITE" id="PS51192"/>
    </source>
</evidence>
<keyword evidence="3" id="KW-0067">ATP-binding</keyword>
<dbReference type="Pfam" id="PF00271">
    <property type="entry name" value="Helicase_C"/>
    <property type="match status" value="1"/>
</dbReference>
<feature type="domain" description="Helicase C-terminal" evidence="9">
    <location>
        <begin position="339"/>
        <end position="496"/>
    </location>
</feature>
<keyword evidence="4" id="KW-0238">DNA-binding</keyword>
<keyword evidence="11" id="KW-1185">Reference proteome</keyword>
<dbReference type="PANTHER" id="PTHR13710:SF105">
    <property type="entry name" value="ATP-DEPENDENT DNA HELICASE Q1"/>
    <property type="match status" value="1"/>
</dbReference>
<evidence type="ECO:0000256" key="6">
    <source>
        <dbReference type="ARBA" id="ARBA00034617"/>
    </source>
</evidence>
<reference evidence="11" key="1">
    <citation type="journal article" date="2019" name="Int. J. Syst. Evol. Microbiol.">
        <title>The Global Catalogue of Microorganisms (GCM) 10K type strain sequencing project: providing services to taxonomists for standard genome sequencing and annotation.</title>
        <authorList>
            <consortium name="The Broad Institute Genomics Platform"/>
            <consortium name="The Broad Institute Genome Sequencing Center for Infectious Disease"/>
            <person name="Wu L."/>
            <person name="Ma J."/>
        </authorList>
    </citation>
    <scope>NUCLEOTIDE SEQUENCE [LARGE SCALE GENOMIC DNA]</scope>
    <source>
        <strain evidence="11">CGMCC 1.15399</strain>
    </source>
</reference>
<dbReference type="SMART" id="SM00487">
    <property type="entry name" value="DEXDc"/>
    <property type="match status" value="1"/>
</dbReference>
<dbReference type="InterPro" id="IPR001650">
    <property type="entry name" value="Helicase_C-like"/>
</dbReference>